<dbReference type="GeneTree" id="ENSGT00940000164822"/>
<evidence type="ECO:0000256" key="4">
    <source>
        <dbReference type="ARBA" id="ARBA00023136"/>
    </source>
</evidence>
<keyword evidence="3" id="KW-0677">Repeat</keyword>
<reference evidence="8" key="2">
    <citation type="submission" date="2025-08" db="UniProtKB">
        <authorList>
            <consortium name="Ensembl"/>
        </authorList>
    </citation>
    <scope>IDENTIFICATION</scope>
</reference>
<keyword evidence="9" id="KW-1185">Reference proteome</keyword>
<dbReference type="GO" id="GO:0007157">
    <property type="term" value="P:heterophilic cell-cell adhesion via plasma membrane cell adhesion molecules"/>
    <property type="evidence" value="ECO:0007669"/>
    <property type="project" value="TreeGrafter"/>
</dbReference>
<feature type="domain" description="Ig-like" evidence="7">
    <location>
        <begin position="33"/>
        <end position="134"/>
    </location>
</feature>
<reference evidence="9" key="1">
    <citation type="journal article" date="2018" name="PLoS ONE">
        <title>Chinook salmon (Oncorhynchus tshawytscha) genome and transcriptome.</title>
        <authorList>
            <person name="Christensen K.A."/>
            <person name="Leong J.S."/>
            <person name="Sakhrani D."/>
            <person name="Biagi C.A."/>
            <person name="Minkley D.R."/>
            <person name="Withler R.E."/>
            <person name="Rondeau E.B."/>
            <person name="Koop B.F."/>
            <person name="Devlin R.H."/>
        </authorList>
    </citation>
    <scope>NUCLEOTIDE SEQUENCE [LARGE SCALE GENOMIC DNA]</scope>
</reference>
<keyword evidence="5" id="KW-1015">Disulfide bond</keyword>
<keyword evidence="4" id="KW-0472">Membrane</keyword>
<dbReference type="Proteomes" id="UP000694402">
    <property type="component" value="Unassembled WGS sequence"/>
</dbReference>
<evidence type="ECO:0000259" key="7">
    <source>
        <dbReference type="PROSITE" id="PS50835"/>
    </source>
</evidence>
<proteinExistence type="predicted"/>
<evidence type="ECO:0000256" key="3">
    <source>
        <dbReference type="ARBA" id="ARBA00022737"/>
    </source>
</evidence>
<dbReference type="PANTHER" id="PTHR23277:SF106">
    <property type="entry name" value="NECTIN-1 ISOFORM X1-RELATED"/>
    <property type="match status" value="1"/>
</dbReference>
<dbReference type="GO" id="GO:0005912">
    <property type="term" value="C:adherens junction"/>
    <property type="evidence" value="ECO:0007669"/>
    <property type="project" value="TreeGrafter"/>
</dbReference>
<dbReference type="Pfam" id="PF07686">
    <property type="entry name" value="V-set"/>
    <property type="match status" value="1"/>
</dbReference>
<dbReference type="InterPro" id="IPR003599">
    <property type="entry name" value="Ig_sub"/>
</dbReference>
<reference evidence="8" key="3">
    <citation type="submission" date="2025-09" db="UniProtKB">
        <authorList>
            <consortium name="Ensembl"/>
        </authorList>
    </citation>
    <scope>IDENTIFICATION</scope>
</reference>
<evidence type="ECO:0000256" key="5">
    <source>
        <dbReference type="ARBA" id="ARBA00023157"/>
    </source>
</evidence>
<comment type="subcellular location">
    <subcellularLocation>
        <location evidence="1">Membrane</location>
    </subcellularLocation>
</comment>
<dbReference type="SUPFAM" id="SSF48726">
    <property type="entry name" value="Immunoglobulin"/>
    <property type="match status" value="1"/>
</dbReference>
<dbReference type="SMART" id="SM00406">
    <property type="entry name" value="IGv"/>
    <property type="match status" value="1"/>
</dbReference>
<dbReference type="InterPro" id="IPR013783">
    <property type="entry name" value="Ig-like_fold"/>
</dbReference>
<organism evidence="8 9">
    <name type="scientific">Oncorhynchus tshawytscha</name>
    <name type="common">Chinook salmon</name>
    <name type="synonym">Salmo tshawytscha</name>
    <dbReference type="NCBI Taxonomy" id="74940"/>
    <lineage>
        <taxon>Eukaryota</taxon>
        <taxon>Metazoa</taxon>
        <taxon>Chordata</taxon>
        <taxon>Craniata</taxon>
        <taxon>Vertebrata</taxon>
        <taxon>Euteleostomi</taxon>
        <taxon>Actinopterygii</taxon>
        <taxon>Neopterygii</taxon>
        <taxon>Teleostei</taxon>
        <taxon>Protacanthopterygii</taxon>
        <taxon>Salmoniformes</taxon>
        <taxon>Salmonidae</taxon>
        <taxon>Salmoninae</taxon>
        <taxon>Oncorhynchus</taxon>
    </lineage>
</organism>
<dbReference type="InterPro" id="IPR036179">
    <property type="entry name" value="Ig-like_dom_sf"/>
</dbReference>
<keyword evidence="6" id="KW-0325">Glycoprotein</keyword>
<protein>
    <recommendedName>
        <fullName evidence="7">Ig-like domain-containing protein</fullName>
    </recommendedName>
</protein>
<dbReference type="GO" id="GO:0016020">
    <property type="term" value="C:membrane"/>
    <property type="evidence" value="ECO:0007669"/>
    <property type="project" value="UniProtKB-SubCell"/>
</dbReference>
<dbReference type="AlphaFoldDB" id="A0AAZ3RU37"/>
<evidence type="ECO:0000313" key="8">
    <source>
        <dbReference type="Ensembl" id="ENSOTSP00005145082.1"/>
    </source>
</evidence>
<dbReference type="PANTHER" id="PTHR23277">
    <property type="entry name" value="NECTIN-RELATED"/>
    <property type="match status" value="1"/>
</dbReference>
<evidence type="ECO:0000313" key="9">
    <source>
        <dbReference type="Proteomes" id="UP000694402"/>
    </source>
</evidence>
<accession>A0AAZ3RU37</accession>
<keyword evidence="2" id="KW-0732">Signal</keyword>
<dbReference type="GO" id="GO:0007156">
    <property type="term" value="P:homophilic cell adhesion via plasma membrane adhesion molecules"/>
    <property type="evidence" value="ECO:0007669"/>
    <property type="project" value="TreeGrafter"/>
</dbReference>
<sequence length="146" mass="16604">MWGKNSNLHILQRYSHLQRTGTRVIGECRTVVQGEDVDLSCRLIETTEDLEQITWQKSTAEETQNHNFMLIYPNGVTKFIALNGLADRVQFIGDPSENLGSIRITAVRLFDEGTFTCIFSVFPSGTYTKEIPLTVLGNSLHHCFYF</sequence>
<dbReference type="InterPro" id="IPR013106">
    <property type="entry name" value="Ig_V-set"/>
</dbReference>
<evidence type="ECO:0000256" key="2">
    <source>
        <dbReference type="ARBA" id="ARBA00022729"/>
    </source>
</evidence>
<dbReference type="InterPro" id="IPR007110">
    <property type="entry name" value="Ig-like_dom"/>
</dbReference>
<evidence type="ECO:0000256" key="6">
    <source>
        <dbReference type="ARBA" id="ARBA00023180"/>
    </source>
</evidence>
<dbReference type="SMART" id="SM00409">
    <property type="entry name" value="IG"/>
    <property type="match status" value="1"/>
</dbReference>
<dbReference type="InterPro" id="IPR051427">
    <property type="entry name" value="Nectin/Nectin-like"/>
</dbReference>
<dbReference type="Gene3D" id="2.60.40.10">
    <property type="entry name" value="Immunoglobulins"/>
    <property type="match status" value="1"/>
</dbReference>
<name>A0AAZ3RU37_ONCTS</name>
<dbReference type="PROSITE" id="PS50835">
    <property type="entry name" value="IG_LIKE"/>
    <property type="match status" value="1"/>
</dbReference>
<dbReference type="Ensembl" id="ENSOTST00005137003.1">
    <property type="protein sequence ID" value="ENSOTSP00005145082.1"/>
    <property type="gene ID" value="ENSOTSG00005078788.1"/>
</dbReference>
<evidence type="ECO:0000256" key="1">
    <source>
        <dbReference type="ARBA" id="ARBA00004370"/>
    </source>
</evidence>